<dbReference type="Proteomes" id="UP000244817">
    <property type="component" value="Unassembled WGS sequence"/>
</dbReference>
<feature type="region of interest" description="Disordered" evidence="1">
    <location>
        <begin position="146"/>
        <end position="172"/>
    </location>
</feature>
<proteinExistence type="predicted"/>
<name>A0A2T7FVC1_9RHOB</name>
<dbReference type="OrthoDB" id="7870412at2"/>
<gene>
    <name evidence="2" type="ORF">DC363_12450</name>
</gene>
<reference evidence="2 3" key="1">
    <citation type="submission" date="2018-04" db="EMBL/GenBank/DDBJ databases">
        <title>Pelagivirga bohaiensis gen. nov., sp. nov., a bacterium isolated from the Bohai Sea.</title>
        <authorList>
            <person name="Ji X."/>
        </authorList>
    </citation>
    <scope>NUCLEOTIDE SEQUENCE [LARGE SCALE GENOMIC DNA]</scope>
    <source>
        <strain evidence="2 3">BH-SD16</strain>
    </source>
</reference>
<evidence type="ECO:0000313" key="3">
    <source>
        <dbReference type="Proteomes" id="UP000244817"/>
    </source>
</evidence>
<dbReference type="RefSeq" id="WP_108641483.1">
    <property type="nucleotide sequence ID" value="NZ_QCYG01000007.1"/>
</dbReference>
<keyword evidence="3" id="KW-1185">Reference proteome</keyword>
<evidence type="ECO:0000256" key="1">
    <source>
        <dbReference type="SAM" id="MobiDB-lite"/>
    </source>
</evidence>
<accession>A0A2T7FVC1</accession>
<feature type="compositionally biased region" description="Polar residues" evidence="1">
    <location>
        <begin position="157"/>
        <end position="172"/>
    </location>
</feature>
<evidence type="ECO:0000313" key="2">
    <source>
        <dbReference type="EMBL" id="PVA06115.1"/>
    </source>
</evidence>
<dbReference type="EMBL" id="QCYG01000007">
    <property type="protein sequence ID" value="PVA06115.1"/>
    <property type="molecule type" value="Genomic_DNA"/>
</dbReference>
<comment type="caution">
    <text evidence="2">The sequence shown here is derived from an EMBL/GenBank/DDBJ whole genome shotgun (WGS) entry which is preliminary data.</text>
</comment>
<dbReference type="AlphaFoldDB" id="A0A2T7FVC1"/>
<protein>
    <submittedName>
        <fullName evidence="2">Uncharacterized protein</fullName>
    </submittedName>
</protein>
<organism evidence="2 3">
    <name type="scientific">Thalassorhabdomicrobium marinisediminis</name>
    <dbReference type="NCBI Taxonomy" id="2170577"/>
    <lineage>
        <taxon>Bacteria</taxon>
        <taxon>Pseudomonadati</taxon>
        <taxon>Pseudomonadota</taxon>
        <taxon>Alphaproteobacteria</taxon>
        <taxon>Rhodobacterales</taxon>
        <taxon>Paracoccaceae</taxon>
        <taxon>Thalassorhabdomicrobium</taxon>
    </lineage>
</organism>
<sequence length="172" mass="18573">MSDATSLWREVLYLALQDALHGPRLSGAQRTKIKETYKARAYFTVPNADFNQVCHLADLDPIAVREAVAAQIKTAPTPEELIGAKKRGKGAKLLSHQGTTQTIAEWAEQIGLNKAALINRLESGWPVERALAEPLGKSGRGVVRDFAAPLGTGGGTSAQDRQNLSFPKEVTQ</sequence>